<keyword evidence="10" id="KW-1185">Reference proteome</keyword>
<evidence type="ECO:0000256" key="6">
    <source>
        <dbReference type="SAM" id="Phobius"/>
    </source>
</evidence>
<accession>A0ABW4F3I9</accession>
<dbReference type="InterPro" id="IPR012551">
    <property type="entry name" value="DUF1707_SHOCT-like"/>
</dbReference>
<evidence type="ECO:0000256" key="5">
    <source>
        <dbReference type="SAM" id="MobiDB-lite"/>
    </source>
</evidence>
<evidence type="ECO:0000256" key="4">
    <source>
        <dbReference type="ARBA" id="ARBA00023136"/>
    </source>
</evidence>
<evidence type="ECO:0000259" key="7">
    <source>
        <dbReference type="Pfam" id="PF05154"/>
    </source>
</evidence>
<evidence type="ECO:0000256" key="3">
    <source>
        <dbReference type="ARBA" id="ARBA00022989"/>
    </source>
</evidence>
<protein>
    <submittedName>
        <fullName evidence="9">DUF1707 domain-containing protein</fullName>
    </submittedName>
</protein>
<keyword evidence="3 6" id="KW-1133">Transmembrane helix</keyword>
<keyword evidence="4 6" id="KW-0472">Membrane</keyword>
<dbReference type="RefSeq" id="WP_344729370.1">
    <property type="nucleotide sequence ID" value="NZ_BAAAUS010000060.1"/>
</dbReference>
<feature type="domain" description="TM2" evidence="7">
    <location>
        <begin position="103"/>
        <end position="152"/>
    </location>
</feature>
<comment type="caution">
    <text evidence="9">The sequence shown here is derived from an EMBL/GenBank/DDBJ whole genome shotgun (WGS) entry which is preliminary data.</text>
</comment>
<proteinExistence type="predicted"/>
<feature type="domain" description="DUF1707" evidence="8">
    <location>
        <begin position="9"/>
        <end position="61"/>
    </location>
</feature>
<reference evidence="10" key="1">
    <citation type="journal article" date="2019" name="Int. J. Syst. Evol. Microbiol.">
        <title>The Global Catalogue of Microorganisms (GCM) 10K type strain sequencing project: providing services to taxonomists for standard genome sequencing and annotation.</title>
        <authorList>
            <consortium name="The Broad Institute Genomics Platform"/>
            <consortium name="The Broad Institute Genome Sequencing Center for Infectious Disease"/>
            <person name="Wu L."/>
            <person name="Ma J."/>
        </authorList>
    </citation>
    <scope>NUCLEOTIDE SEQUENCE [LARGE SCALE GENOMIC DNA]</scope>
    <source>
        <strain evidence="10">CCM 7043</strain>
    </source>
</reference>
<sequence length="169" mass="18449">MSTPGPRPIRIGNAEREAAVRALGEHYAQGRLDQEEYEERTTAAYAARTSDDLVPLFDDLPRDEQTTTVLPAPPTVAAPALRSPRDPEAPYGREPMTGIPYSDRYKVVAGVLQLLLPFGIGRFYSGHMGIAIAQLLSSFIVIGVIWAFIDGIVILAGRPTDPRGRPLRP</sequence>
<evidence type="ECO:0000313" key="9">
    <source>
        <dbReference type="EMBL" id="MFD1521802.1"/>
    </source>
</evidence>
<evidence type="ECO:0000256" key="1">
    <source>
        <dbReference type="ARBA" id="ARBA00004141"/>
    </source>
</evidence>
<comment type="subcellular location">
    <subcellularLocation>
        <location evidence="1">Membrane</location>
        <topology evidence="1">Multi-pass membrane protein</topology>
    </subcellularLocation>
</comment>
<gene>
    <name evidence="9" type="ORF">ACFSJD_30195</name>
</gene>
<feature type="transmembrane region" description="Helical" evidence="6">
    <location>
        <begin position="130"/>
        <end position="156"/>
    </location>
</feature>
<organism evidence="9 10">
    <name type="scientific">Pseudonocardia yunnanensis</name>
    <dbReference type="NCBI Taxonomy" id="58107"/>
    <lineage>
        <taxon>Bacteria</taxon>
        <taxon>Bacillati</taxon>
        <taxon>Actinomycetota</taxon>
        <taxon>Actinomycetes</taxon>
        <taxon>Pseudonocardiales</taxon>
        <taxon>Pseudonocardiaceae</taxon>
        <taxon>Pseudonocardia</taxon>
    </lineage>
</organism>
<dbReference type="EMBL" id="JBHUCO010000040">
    <property type="protein sequence ID" value="MFD1521802.1"/>
    <property type="molecule type" value="Genomic_DNA"/>
</dbReference>
<evidence type="ECO:0000259" key="8">
    <source>
        <dbReference type="Pfam" id="PF08044"/>
    </source>
</evidence>
<evidence type="ECO:0000313" key="10">
    <source>
        <dbReference type="Proteomes" id="UP001597114"/>
    </source>
</evidence>
<dbReference type="Pfam" id="PF05154">
    <property type="entry name" value="TM2"/>
    <property type="match status" value="1"/>
</dbReference>
<keyword evidence="2 6" id="KW-0812">Transmembrane</keyword>
<name>A0ABW4F3I9_9PSEU</name>
<dbReference type="InterPro" id="IPR007829">
    <property type="entry name" value="TM2"/>
</dbReference>
<evidence type="ECO:0000256" key="2">
    <source>
        <dbReference type="ARBA" id="ARBA00022692"/>
    </source>
</evidence>
<dbReference type="Proteomes" id="UP001597114">
    <property type="component" value="Unassembled WGS sequence"/>
</dbReference>
<feature type="region of interest" description="Disordered" evidence="5">
    <location>
        <begin position="64"/>
        <end position="95"/>
    </location>
</feature>
<dbReference type="Pfam" id="PF08044">
    <property type="entry name" value="DUF1707"/>
    <property type="match status" value="1"/>
</dbReference>